<comment type="caution">
    <text evidence="1">The sequence shown here is derived from an EMBL/GenBank/DDBJ whole genome shotgun (WGS) entry which is preliminary data.</text>
</comment>
<dbReference type="AlphaFoldDB" id="A0A971D0M2"/>
<proteinExistence type="predicted"/>
<name>A0A971D0M2_9BIFI</name>
<evidence type="ECO:0000313" key="2">
    <source>
        <dbReference type="Proteomes" id="UP000767327"/>
    </source>
</evidence>
<reference evidence="1" key="1">
    <citation type="journal article" date="2020" name="Biotechnol. Biofuels">
        <title>New insights from the biogas microbiome by comprehensive genome-resolved metagenomics of nearly 1600 species originating from multiple anaerobic digesters.</title>
        <authorList>
            <person name="Campanaro S."/>
            <person name="Treu L."/>
            <person name="Rodriguez-R L.M."/>
            <person name="Kovalovszki A."/>
            <person name="Ziels R.M."/>
            <person name="Maus I."/>
            <person name="Zhu X."/>
            <person name="Kougias P.G."/>
            <person name="Basile A."/>
            <person name="Luo G."/>
            <person name="Schluter A."/>
            <person name="Konstantinidis K.T."/>
            <person name="Angelidaki I."/>
        </authorList>
    </citation>
    <scope>NUCLEOTIDE SEQUENCE</scope>
    <source>
        <strain evidence="1">AS01afH2WH_6</strain>
    </source>
</reference>
<gene>
    <name evidence="1" type="ORF">GXW98_08815</name>
</gene>
<evidence type="ECO:0000313" key="1">
    <source>
        <dbReference type="EMBL" id="NLT80366.1"/>
    </source>
</evidence>
<dbReference type="Proteomes" id="UP000767327">
    <property type="component" value="Unassembled WGS sequence"/>
</dbReference>
<dbReference type="RefSeq" id="WP_273174518.1">
    <property type="nucleotide sequence ID" value="NZ_JAAXZR010000027.1"/>
</dbReference>
<sequence length="67" mass="7468">MLCDYAKEDVGGGADYGFPLACHVRLRGDDEEVMAEMTVTGFMNECALCAVQLRHHTERLVGRYPSM</sequence>
<dbReference type="EMBL" id="JAAXZR010000027">
    <property type="protein sequence ID" value="NLT80366.1"/>
    <property type="molecule type" value="Genomic_DNA"/>
</dbReference>
<protein>
    <submittedName>
        <fullName evidence="1">Uncharacterized protein</fullName>
    </submittedName>
</protein>
<accession>A0A971D0M2</accession>
<organism evidence="1 2">
    <name type="scientific">Bifidobacterium crudilactis</name>
    <dbReference type="NCBI Taxonomy" id="327277"/>
    <lineage>
        <taxon>Bacteria</taxon>
        <taxon>Bacillati</taxon>
        <taxon>Actinomycetota</taxon>
        <taxon>Actinomycetes</taxon>
        <taxon>Bifidobacteriales</taxon>
        <taxon>Bifidobacteriaceae</taxon>
        <taxon>Bifidobacterium</taxon>
    </lineage>
</organism>
<reference evidence="1" key="2">
    <citation type="submission" date="2020-01" db="EMBL/GenBank/DDBJ databases">
        <authorList>
            <person name="Campanaro S."/>
        </authorList>
    </citation>
    <scope>NUCLEOTIDE SEQUENCE</scope>
    <source>
        <strain evidence="1">AS01afH2WH_6</strain>
    </source>
</reference>